<feature type="region of interest" description="Disordered" evidence="13">
    <location>
        <begin position="569"/>
        <end position="665"/>
    </location>
</feature>
<dbReference type="Pfam" id="PF02776">
    <property type="entry name" value="TPP_enzyme_N"/>
    <property type="match status" value="1"/>
</dbReference>
<dbReference type="Gene3D" id="3.40.605.10">
    <property type="entry name" value="Aldehyde Dehydrogenase, Chain A, domain 1"/>
    <property type="match status" value="1"/>
</dbReference>
<dbReference type="InterPro" id="IPR051020">
    <property type="entry name" value="ALDH-related_metabolic_enz"/>
</dbReference>
<dbReference type="InterPro" id="IPR016161">
    <property type="entry name" value="Ald_DH/histidinol_DH"/>
</dbReference>
<comment type="catalytic activity">
    <reaction evidence="10">
        <text>D-glyceraldehyde 3-phosphate + NADP(+) + H2O = (2R)-3-phosphoglycerate + NADPH + 2 H(+)</text>
        <dbReference type="Rhea" id="RHEA:14669"/>
        <dbReference type="ChEBI" id="CHEBI:15377"/>
        <dbReference type="ChEBI" id="CHEBI:15378"/>
        <dbReference type="ChEBI" id="CHEBI:57783"/>
        <dbReference type="ChEBI" id="CHEBI:58272"/>
        <dbReference type="ChEBI" id="CHEBI:58349"/>
        <dbReference type="ChEBI" id="CHEBI:59776"/>
        <dbReference type="EC" id="1.2.1.9"/>
    </reaction>
</comment>
<dbReference type="NCBIfam" id="NF006187">
    <property type="entry name" value="PRK08322.1"/>
    <property type="match status" value="1"/>
</dbReference>
<keyword evidence="19" id="KW-1185">Reference proteome</keyword>
<feature type="domain" description="Thiamine pyrophosphate enzyme TPP-binding" evidence="16">
    <location>
        <begin position="389"/>
        <end position="535"/>
    </location>
</feature>
<dbReference type="InterPro" id="IPR012001">
    <property type="entry name" value="Thiamin_PyroP_enz_TPP-bd_dom"/>
</dbReference>
<feature type="active site" evidence="11">
    <location>
        <position position="917"/>
    </location>
</feature>
<evidence type="ECO:0000256" key="7">
    <source>
        <dbReference type="ARBA" id="ARBA00042470"/>
    </source>
</evidence>
<name>A0A2R5G899_9STRA</name>
<dbReference type="InterPro" id="IPR029035">
    <property type="entry name" value="DHS-like_NAD/FAD-binding_dom"/>
</dbReference>
<evidence type="ECO:0000259" key="14">
    <source>
        <dbReference type="Pfam" id="PF00171"/>
    </source>
</evidence>
<dbReference type="Gene3D" id="3.40.50.970">
    <property type="match status" value="2"/>
</dbReference>
<evidence type="ECO:0000256" key="11">
    <source>
        <dbReference type="PROSITE-ProRule" id="PRU10007"/>
    </source>
</evidence>
<evidence type="ECO:0000256" key="13">
    <source>
        <dbReference type="SAM" id="MobiDB-lite"/>
    </source>
</evidence>
<dbReference type="InterPro" id="IPR029510">
    <property type="entry name" value="Ald_DH_CS_GLU"/>
</dbReference>
<dbReference type="InterPro" id="IPR015590">
    <property type="entry name" value="Aldehyde_DH_dom"/>
</dbReference>
<keyword evidence="4" id="KW-0786">Thiamine pyrophosphate</keyword>
<dbReference type="EC" id="1.2.1.9" evidence="5"/>
<gene>
    <name evidence="18" type="ORF">FCC1311_035042</name>
</gene>
<dbReference type="Proteomes" id="UP000241890">
    <property type="component" value="Unassembled WGS sequence"/>
</dbReference>
<evidence type="ECO:0000256" key="3">
    <source>
        <dbReference type="ARBA" id="ARBA00023002"/>
    </source>
</evidence>
<proteinExistence type="inferred from homology"/>
<accession>A0A2R5G899</accession>
<comment type="similarity">
    <text evidence="1">Belongs to the TPP enzyme family.</text>
</comment>
<dbReference type="InterPro" id="IPR000399">
    <property type="entry name" value="TPP-bd_CS"/>
</dbReference>
<evidence type="ECO:0000256" key="8">
    <source>
        <dbReference type="ARBA" id="ARBA00042646"/>
    </source>
</evidence>
<dbReference type="OrthoDB" id="310895at2759"/>
<comment type="caution">
    <text evidence="18">The sequence shown here is derived from an EMBL/GenBank/DDBJ whole genome shotgun (WGS) entry which is preliminary data.</text>
</comment>
<comment type="similarity">
    <text evidence="2 12">Belongs to the aldehyde dehydrogenase family.</text>
</comment>
<dbReference type="InterPro" id="IPR016163">
    <property type="entry name" value="Ald_DH_C"/>
</dbReference>
<dbReference type="Pfam" id="PF00171">
    <property type="entry name" value="Aldedh"/>
    <property type="match status" value="1"/>
</dbReference>
<dbReference type="PANTHER" id="PTHR42991:SF1">
    <property type="entry name" value="ALDEHYDE DEHYDROGENASE"/>
    <property type="match status" value="1"/>
</dbReference>
<dbReference type="CDD" id="cd07147">
    <property type="entry name" value="ALDH_F21_RNP123"/>
    <property type="match status" value="1"/>
</dbReference>
<evidence type="ECO:0000256" key="9">
    <source>
        <dbReference type="ARBA" id="ARBA00043052"/>
    </source>
</evidence>
<dbReference type="GO" id="GO:0008911">
    <property type="term" value="F:lactaldehyde dehydrogenase (NAD+) activity"/>
    <property type="evidence" value="ECO:0007669"/>
    <property type="project" value="TreeGrafter"/>
</dbReference>
<dbReference type="CDD" id="cd07035">
    <property type="entry name" value="TPP_PYR_POX_like"/>
    <property type="match status" value="1"/>
</dbReference>
<dbReference type="InterPro" id="IPR029061">
    <property type="entry name" value="THDP-binding"/>
</dbReference>
<dbReference type="Gene3D" id="3.40.309.10">
    <property type="entry name" value="Aldehyde Dehydrogenase, Chain A, domain 2"/>
    <property type="match status" value="1"/>
</dbReference>
<dbReference type="SUPFAM" id="SSF52467">
    <property type="entry name" value="DHS-like NAD/FAD-binding domain"/>
    <property type="match status" value="1"/>
</dbReference>
<dbReference type="InterPro" id="IPR012000">
    <property type="entry name" value="Thiamin_PyroP_enz_cen_dom"/>
</dbReference>
<evidence type="ECO:0000259" key="15">
    <source>
        <dbReference type="Pfam" id="PF00205"/>
    </source>
</evidence>
<organism evidence="18 19">
    <name type="scientific">Hondaea fermentalgiana</name>
    <dbReference type="NCBI Taxonomy" id="2315210"/>
    <lineage>
        <taxon>Eukaryota</taxon>
        <taxon>Sar</taxon>
        <taxon>Stramenopiles</taxon>
        <taxon>Bigyra</taxon>
        <taxon>Labyrinthulomycetes</taxon>
        <taxon>Thraustochytrida</taxon>
        <taxon>Thraustochytriidae</taxon>
        <taxon>Hondaea</taxon>
    </lineage>
</organism>
<evidence type="ECO:0000259" key="16">
    <source>
        <dbReference type="Pfam" id="PF02775"/>
    </source>
</evidence>
<evidence type="ECO:0000313" key="19">
    <source>
        <dbReference type="Proteomes" id="UP000241890"/>
    </source>
</evidence>
<evidence type="ECO:0000259" key="17">
    <source>
        <dbReference type="Pfam" id="PF02776"/>
    </source>
</evidence>
<sequence>MGDDKSKIKVSDLLVKALENEGVEYVVGIPGEENLDVLESLRKSKIKVILTRHEQAAGFICATVGRLTGQVKAVALSTLGPGATNFTTAAAFAHLGGMPCVFLTGQKGIRSTKQAEFQIVDIVSMYQPLTKYAKTITDGNLVPSMVRRAFREATTEKPGPTLLELPEDIASMQTEFNLFEPTPVRRPVTDEKGTHGAVDILRNAKRPIMIVGAAANRHRARRAIREFVDELKIHVVSTQMGKGVVDERSEFFLGCAAISSKDYIHAALDISDVIIMVGHDTTEKPPFIMSSGASSRKVIHISFDPAHVDSTYFPQVEIVGDCANAVWQIKEKLRADNKVFDAAPFRRIKEYTDECMQPGTDDDQFPMNVARVITDMRKVLPDDAILSLDNGLYKVMVARYYKAVEPLTVLLDNALATMGAGLPNAIGTNLVSPDQPVVAICGDGGYLMNSEELATAVQYGFNITVLVLNDNALGMIKWKQEGMNFDEYNLDLRNPDFVKHAEAFGAQGHRVSKTEEFADVLRHCIGTKGVHVVEVPVTYRWVSDMLEKVPSEASEILRRIVDEFGEDILLGDSLPPSSKEEADEASKEASEECTKRLDKVRRSNSERSSTSETKGCEESQQEKSASSSSATKSSSESKSKSASTSEKSENKSTSQSDSKESEKWSINKGDSVPFYLVGRPVYANEDLEVMDKHTNEVFCKVAVATKSDMETAIHEVSTTGARKMAALPHYVRKEILMNVAREARRRSEELAMMTTIENGKAISDARGEVERLVQTFEIAAEETVRMYGEAGDMDIAKRAHGYQGIVKRFPRGPVSMISPFNFPLNLLASKVAPAIAAGCPFVVKPASRTPLGSLLVGEILANDPNMPKEGFSVLPCTRESGDALTTDDRFKLLSFTGSASVGWELKAKASKKHVVLELGGNAACVVDDLDEGLDTVVQSITTGAFYQSGQSCISVQRLFVHESIYSRFKDAFVEKVKSLKMGDPKEEDTFLGPVISEKDADRITEWIKEATDKGANLLTGGNKQGTNFVEATVLENVSHDCTIYNEELFGPAVCLEPYSDFASIVDEVNNSRYGLQAGVFTNNLSKAHYAFENMHCGGVVINNVPSYRIDSQPYGGVKDSGLGREGVRYAIEDMTEMRIMLMKEPGKLRDTKQ</sequence>
<keyword evidence="3 12" id="KW-0560">Oxidoreductase</keyword>
<dbReference type="EMBL" id="BEYU01000029">
    <property type="protein sequence ID" value="GBG27282.1"/>
    <property type="molecule type" value="Genomic_DNA"/>
</dbReference>
<evidence type="ECO:0000256" key="5">
    <source>
        <dbReference type="ARBA" id="ARBA00038980"/>
    </source>
</evidence>
<dbReference type="PROSITE" id="PS00687">
    <property type="entry name" value="ALDEHYDE_DEHYDR_GLU"/>
    <property type="match status" value="1"/>
</dbReference>
<evidence type="ECO:0000256" key="10">
    <source>
        <dbReference type="ARBA" id="ARBA00049186"/>
    </source>
</evidence>
<protein>
    <recommendedName>
        <fullName evidence="6">NADP-dependent glyceraldehyde-3-phosphate dehydrogenase</fullName>
        <ecNumber evidence="5">1.2.1.9</ecNumber>
    </recommendedName>
    <alternativeName>
        <fullName evidence="7">Glyceraldehyde-3-phosphate dehydrogenase [NADP(+)]</fullName>
    </alternativeName>
    <alternativeName>
        <fullName evidence="8">Non-phosphorylating glyceraldehyde 3-phosphate dehydrogenase</fullName>
    </alternativeName>
    <alternativeName>
        <fullName evidence="9">Triosephosphate dehydrogenase</fullName>
    </alternativeName>
</protein>
<reference evidence="18 19" key="1">
    <citation type="submission" date="2017-12" db="EMBL/GenBank/DDBJ databases">
        <title>Sequencing, de novo assembly and annotation of complete genome of a new Thraustochytrid species, strain FCC1311.</title>
        <authorList>
            <person name="Sedici K."/>
            <person name="Godart F."/>
            <person name="Aiese Cigliano R."/>
            <person name="Sanseverino W."/>
            <person name="Barakat M."/>
            <person name="Ortet P."/>
            <person name="Marechal E."/>
            <person name="Cagnac O."/>
            <person name="Amato A."/>
        </authorList>
    </citation>
    <scope>NUCLEOTIDE SEQUENCE [LARGE SCALE GENOMIC DNA]</scope>
</reference>
<dbReference type="Pfam" id="PF02775">
    <property type="entry name" value="TPP_enzyme_C"/>
    <property type="match status" value="1"/>
</dbReference>
<dbReference type="InterPro" id="IPR011766">
    <property type="entry name" value="TPP_enzyme_TPP-bd"/>
</dbReference>
<dbReference type="FunFam" id="3.40.50.970:FF:000007">
    <property type="entry name" value="Acetolactate synthase"/>
    <property type="match status" value="1"/>
</dbReference>
<dbReference type="GO" id="GO:0030976">
    <property type="term" value="F:thiamine pyrophosphate binding"/>
    <property type="evidence" value="ECO:0007669"/>
    <property type="project" value="InterPro"/>
</dbReference>
<feature type="domain" description="Thiamine pyrophosphate enzyme central" evidence="15">
    <location>
        <begin position="197"/>
        <end position="328"/>
    </location>
</feature>
<dbReference type="GO" id="GO:0000287">
    <property type="term" value="F:magnesium ion binding"/>
    <property type="evidence" value="ECO:0007669"/>
    <property type="project" value="InterPro"/>
</dbReference>
<dbReference type="PROSITE" id="PS00187">
    <property type="entry name" value="TPP_ENZYMES"/>
    <property type="match status" value="1"/>
</dbReference>
<dbReference type="Pfam" id="PF00205">
    <property type="entry name" value="TPP_enzyme_M"/>
    <property type="match status" value="1"/>
</dbReference>
<evidence type="ECO:0000256" key="6">
    <source>
        <dbReference type="ARBA" id="ARBA00040853"/>
    </source>
</evidence>
<feature type="compositionally biased region" description="Basic and acidic residues" evidence="13">
    <location>
        <begin position="578"/>
        <end position="605"/>
    </location>
</feature>
<evidence type="ECO:0000256" key="4">
    <source>
        <dbReference type="ARBA" id="ARBA00023052"/>
    </source>
</evidence>
<evidence type="ECO:0000256" key="2">
    <source>
        <dbReference type="ARBA" id="ARBA00009986"/>
    </source>
</evidence>
<dbReference type="SUPFAM" id="SSF52518">
    <property type="entry name" value="Thiamin diphosphate-binding fold (THDP-binding)"/>
    <property type="match status" value="2"/>
</dbReference>
<dbReference type="InParanoid" id="A0A2R5G899"/>
<evidence type="ECO:0000256" key="12">
    <source>
        <dbReference type="RuleBase" id="RU003345"/>
    </source>
</evidence>
<dbReference type="SUPFAM" id="SSF53720">
    <property type="entry name" value="ALDH-like"/>
    <property type="match status" value="1"/>
</dbReference>
<dbReference type="InterPro" id="IPR016162">
    <property type="entry name" value="Ald_DH_N"/>
</dbReference>
<evidence type="ECO:0000256" key="1">
    <source>
        <dbReference type="ARBA" id="ARBA00007812"/>
    </source>
</evidence>
<feature type="domain" description="Aldehyde dehydrogenase" evidence="14">
    <location>
        <begin position="685"/>
        <end position="1138"/>
    </location>
</feature>
<evidence type="ECO:0000313" key="18">
    <source>
        <dbReference type="EMBL" id="GBG27282.1"/>
    </source>
</evidence>
<feature type="compositionally biased region" description="Low complexity" evidence="13">
    <location>
        <begin position="622"/>
        <end position="656"/>
    </location>
</feature>
<feature type="domain" description="Thiamine pyrophosphate enzyme N-terminal TPP-binding" evidence="17">
    <location>
        <begin position="9"/>
        <end position="125"/>
    </location>
</feature>
<dbReference type="GO" id="GO:0008886">
    <property type="term" value="F:glyceraldehyde-3-phosphate dehydrogenase (NADP+) (non-phosphorylating) activity"/>
    <property type="evidence" value="ECO:0007669"/>
    <property type="project" value="UniProtKB-EC"/>
</dbReference>
<dbReference type="PANTHER" id="PTHR42991">
    <property type="entry name" value="ALDEHYDE DEHYDROGENASE"/>
    <property type="match status" value="1"/>
</dbReference>
<dbReference type="Gene3D" id="3.40.50.1220">
    <property type="entry name" value="TPP-binding domain"/>
    <property type="match status" value="1"/>
</dbReference>
<dbReference type="AlphaFoldDB" id="A0A2R5G899"/>